<evidence type="ECO:0000256" key="1">
    <source>
        <dbReference type="ARBA" id="ARBA00005417"/>
    </source>
</evidence>
<dbReference type="OrthoDB" id="9783039at2"/>
<evidence type="ECO:0000256" key="7">
    <source>
        <dbReference type="ARBA" id="ARBA00022967"/>
    </source>
</evidence>
<evidence type="ECO:0000259" key="9">
    <source>
        <dbReference type="PROSITE" id="PS50893"/>
    </source>
</evidence>
<organism evidence="10 11">
    <name type="scientific">Collimonas arenae</name>
    <dbReference type="NCBI Taxonomy" id="279058"/>
    <lineage>
        <taxon>Bacteria</taxon>
        <taxon>Pseudomonadati</taxon>
        <taxon>Pseudomonadota</taxon>
        <taxon>Betaproteobacteria</taxon>
        <taxon>Burkholderiales</taxon>
        <taxon>Oxalobacteraceae</taxon>
        <taxon>Collimonas</taxon>
    </lineage>
</organism>
<dbReference type="RefSeq" id="WP_061533525.1">
    <property type="nucleotide sequence ID" value="NZ_CP013233.1"/>
</dbReference>
<reference evidence="10 11" key="1">
    <citation type="submission" date="2015-11" db="EMBL/GenBank/DDBJ databases">
        <title>Exploring the genomic traits of fungus-feeding bacterial genus Collimonas.</title>
        <authorList>
            <person name="Song C."/>
            <person name="Schmidt R."/>
            <person name="de Jager V."/>
            <person name="Krzyzanowska D."/>
            <person name="Jongedijk E."/>
            <person name="Cankar K."/>
            <person name="Beekwilder J."/>
            <person name="van Veen A."/>
            <person name="de Boer W."/>
            <person name="van Veen J.A."/>
            <person name="Garbeva P."/>
        </authorList>
    </citation>
    <scope>NUCLEOTIDE SEQUENCE [LARGE SCALE GENOMIC DNA]</scope>
    <source>
        <strain evidence="10 11">Ter282</strain>
    </source>
</reference>
<keyword evidence="5" id="KW-0547">Nucleotide-binding</keyword>
<name>A0A127PR81_9BURK</name>
<keyword evidence="3" id="KW-1003">Cell membrane</keyword>
<dbReference type="InterPro" id="IPR050166">
    <property type="entry name" value="ABC_transporter_ATP-bind"/>
</dbReference>
<dbReference type="Pfam" id="PF00005">
    <property type="entry name" value="ABC_tran"/>
    <property type="match status" value="1"/>
</dbReference>
<keyword evidence="11" id="KW-1185">Reference proteome</keyword>
<evidence type="ECO:0000313" key="11">
    <source>
        <dbReference type="Proteomes" id="UP000071778"/>
    </source>
</evidence>
<dbReference type="PANTHER" id="PTHR42788:SF18">
    <property type="entry name" value="TAURINE IMPORT ATP-BINDING PROTEIN TAUB"/>
    <property type="match status" value="1"/>
</dbReference>
<comment type="similarity">
    <text evidence="1">Belongs to the ABC transporter superfamily.</text>
</comment>
<feature type="domain" description="ABC transporter" evidence="9">
    <location>
        <begin position="2"/>
        <end position="233"/>
    </location>
</feature>
<accession>A0A127PR81</accession>
<dbReference type="Gene3D" id="3.40.50.300">
    <property type="entry name" value="P-loop containing nucleotide triphosphate hydrolases"/>
    <property type="match status" value="1"/>
</dbReference>
<evidence type="ECO:0000256" key="6">
    <source>
        <dbReference type="ARBA" id="ARBA00022840"/>
    </source>
</evidence>
<dbReference type="GO" id="GO:0005524">
    <property type="term" value="F:ATP binding"/>
    <property type="evidence" value="ECO:0007669"/>
    <property type="project" value="UniProtKB-KW"/>
</dbReference>
<keyword evidence="8" id="KW-0472">Membrane</keyword>
<proteinExistence type="inferred from homology"/>
<protein>
    <submittedName>
        <fullName evidence="10">ABC transporter family protein</fullName>
    </submittedName>
</protein>
<dbReference type="SMART" id="SM00382">
    <property type="entry name" value="AAA"/>
    <property type="match status" value="1"/>
</dbReference>
<keyword evidence="7" id="KW-1278">Translocase</keyword>
<dbReference type="CDD" id="cd03293">
    <property type="entry name" value="ABC_NrtD_SsuB_transporters"/>
    <property type="match status" value="1"/>
</dbReference>
<dbReference type="SUPFAM" id="SSF52540">
    <property type="entry name" value="P-loop containing nucleoside triphosphate hydrolases"/>
    <property type="match status" value="1"/>
</dbReference>
<dbReference type="EMBL" id="CP013235">
    <property type="protein sequence ID" value="AMP10195.1"/>
    <property type="molecule type" value="Genomic_DNA"/>
</dbReference>
<evidence type="ECO:0000256" key="2">
    <source>
        <dbReference type="ARBA" id="ARBA00022448"/>
    </source>
</evidence>
<dbReference type="InterPro" id="IPR003593">
    <property type="entry name" value="AAA+_ATPase"/>
</dbReference>
<dbReference type="PROSITE" id="PS50893">
    <property type="entry name" value="ABC_TRANSPORTER_2"/>
    <property type="match status" value="1"/>
</dbReference>
<dbReference type="PANTHER" id="PTHR42788">
    <property type="entry name" value="TAURINE IMPORT ATP-BINDING PROTEIN-RELATED"/>
    <property type="match status" value="1"/>
</dbReference>
<keyword evidence="4" id="KW-0997">Cell inner membrane</keyword>
<sequence length="270" mass="29307">MIRLQSVGVVYPTAGREVEVLRDLSLDLHDGRFTVVIGESGCGKTTLLNLIAGFLQPSSGSASIDGKPISGPGAERGVVFQSDTLLPWQTVRDNVAFGLRLAGQTLQQRHARADEYLALTGLQAYADAAIWELSGGMRQRVSLARALAVDPRFLLLDEPLGALDALTREQMQEHLLQVWKASGKGIFMITHSVEEALFLATDLVLLRAGPGRVDSVRKLDFGERFATGESARSIKSDPHFVGLREEILAQLLHPHPPASRITAGRVKELA</sequence>
<evidence type="ECO:0000256" key="5">
    <source>
        <dbReference type="ARBA" id="ARBA00022741"/>
    </source>
</evidence>
<keyword evidence="6" id="KW-0067">ATP-binding</keyword>
<dbReference type="InterPro" id="IPR017871">
    <property type="entry name" value="ABC_transporter-like_CS"/>
</dbReference>
<keyword evidence="2" id="KW-0813">Transport</keyword>
<dbReference type="PATRIC" id="fig|279058.17.peg.2678"/>
<dbReference type="Proteomes" id="UP000071778">
    <property type="component" value="Chromosome"/>
</dbReference>
<dbReference type="PROSITE" id="PS00211">
    <property type="entry name" value="ABC_TRANSPORTER_1"/>
    <property type="match status" value="1"/>
</dbReference>
<evidence type="ECO:0000256" key="3">
    <source>
        <dbReference type="ARBA" id="ARBA00022475"/>
    </source>
</evidence>
<dbReference type="InterPro" id="IPR003439">
    <property type="entry name" value="ABC_transporter-like_ATP-bd"/>
</dbReference>
<evidence type="ECO:0000256" key="8">
    <source>
        <dbReference type="ARBA" id="ARBA00023136"/>
    </source>
</evidence>
<evidence type="ECO:0000256" key="4">
    <source>
        <dbReference type="ARBA" id="ARBA00022519"/>
    </source>
</evidence>
<gene>
    <name evidence="10" type="ORF">CAter282_2449</name>
</gene>
<dbReference type="GO" id="GO:0016887">
    <property type="term" value="F:ATP hydrolysis activity"/>
    <property type="evidence" value="ECO:0007669"/>
    <property type="project" value="InterPro"/>
</dbReference>
<dbReference type="InterPro" id="IPR027417">
    <property type="entry name" value="P-loop_NTPase"/>
</dbReference>
<dbReference type="AlphaFoldDB" id="A0A127PR81"/>
<evidence type="ECO:0000313" key="10">
    <source>
        <dbReference type="EMBL" id="AMP10195.1"/>
    </source>
</evidence>